<dbReference type="InterPro" id="IPR012677">
    <property type="entry name" value="Nucleotide-bd_a/b_plait_sf"/>
</dbReference>
<keyword evidence="1" id="KW-0694">RNA-binding</keyword>
<feature type="compositionally biased region" description="Polar residues" evidence="2">
    <location>
        <begin position="430"/>
        <end position="479"/>
    </location>
</feature>
<proteinExistence type="predicted"/>
<dbReference type="EMBL" id="JABMIG020000206">
    <property type="protein sequence ID" value="KAL3785906.1"/>
    <property type="molecule type" value="Genomic_DNA"/>
</dbReference>
<dbReference type="Gene3D" id="3.30.70.330">
    <property type="match status" value="1"/>
</dbReference>
<evidence type="ECO:0000256" key="3">
    <source>
        <dbReference type="SAM" id="Phobius"/>
    </source>
</evidence>
<feature type="transmembrane region" description="Helical" evidence="3">
    <location>
        <begin position="338"/>
        <end position="362"/>
    </location>
</feature>
<dbReference type="InterPro" id="IPR035979">
    <property type="entry name" value="RBD_domain_sf"/>
</dbReference>
<feature type="region of interest" description="Disordered" evidence="2">
    <location>
        <begin position="430"/>
        <end position="482"/>
    </location>
</feature>
<dbReference type="Pfam" id="PF00076">
    <property type="entry name" value="RRM_1"/>
    <property type="match status" value="1"/>
</dbReference>
<dbReference type="GO" id="GO:0003723">
    <property type="term" value="F:RNA binding"/>
    <property type="evidence" value="ECO:0007669"/>
    <property type="project" value="UniProtKB-UniRule"/>
</dbReference>
<evidence type="ECO:0000256" key="1">
    <source>
        <dbReference type="PROSITE-ProRule" id="PRU00176"/>
    </source>
</evidence>
<dbReference type="Proteomes" id="UP001516023">
    <property type="component" value="Unassembled WGS sequence"/>
</dbReference>
<dbReference type="AlphaFoldDB" id="A0ABD3PDR0"/>
<feature type="region of interest" description="Disordered" evidence="2">
    <location>
        <begin position="296"/>
        <end position="327"/>
    </location>
</feature>
<organism evidence="5 6">
    <name type="scientific">Cyclotella cryptica</name>
    <dbReference type="NCBI Taxonomy" id="29204"/>
    <lineage>
        <taxon>Eukaryota</taxon>
        <taxon>Sar</taxon>
        <taxon>Stramenopiles</taxon>
        <taxon>Ochrophyta</taxon>
        <taxon>Bacillariophyta</taxon>
        <taxon>Coscinodiscophyceae</taxon>
        <taxon>Thalassiosirophycidae</taxon>
        <taxon>Stephanodiscales</taxon>
        <taxon>Stephanodiscaceae</taxon>
        <taxon>Cyclotella</taxon>
    </lineage>
</organism>
<keyword evidence="6" id="KW-1185">Reference proteome</keyword>
<keyword evidence="3" id="KW-0472">Membrane</keyword>
<feature type="domain" description="RRM" evidence="4">
    <location>
        <begin position="640"/>
        <end position="717"/>
    </location>
</feature>
<feature type="compositionally biased region" description="Low complexity" evidence="2">
    <location>
        <begin position="313"/>
        <end position="326"/>
    </location>
</feature>
<comment type="caution">
    <text evidence="5">The sequence shown here is derived from an EMBL/GenBank/DDBJ whole genome shotgun (WGS) entry which is preliminary data.</text>
</comment>
<sequence length="724" mass="80516">MMAVLQTLQQYGPKDTVEWLVFLAQRLSFFTPPFHDSFHCQRLPTTSDLSFANRTSDLTSMAHHEGRLMAAPHITWASWHRWLYCSICAFYICTALFNHVIHATGLPLKSRQLQNQGNRTSRPTLATASVAPSPMVLPLSVPPTNSNYPTAFPSLPESRIVEVESAFLHQLVVSESRPMSETEEFLYEFIMENYTLSIGLGIGEPFIVSNCTVTSTTPVTVNVDHGNSTYDYGLLVNFKMCYSSRFGYNETLNYPDYLLEFLNSHTEQVTNYLRDVINIESEYIISSGVVVIVDPTAPTPMPSGDESRPSSPPSQVQSYPPSSSPSIAPTEYVPAPRAIGIGSIVAIVLGFLLCSLLAFIFLRKFFNQKQLVERTSEENPREDRAHQNGPNDAVIALPIIETDAHEEELAYPEEATTFNQISPMCQSLTKSSSLNSEQSDSVSLSAMGTTPTVQPNGIPSPTSTDYSVTTSRSKQQSDGGTIFGANLMIRDDSFSSDSDDEILSPQKVSSIHDEFDKYKNQVLEKLRDEVEKSIYNVDGMMSLAMTRIFMEAEGTPLDLSWVGAEDPASIEASCYFEAFDWRKQNETMISCSSERFFEDMLNKIVQIVHHGLIRPNDGARLLHGCASILHMQLIRELPSTTIVIRGLRKTNDLAQGHHFLVDSFGVYGDIVDASISPKNRGFGFVRFAHPQSVAAVMTKYESSEIEIQDVSVSVVPLRDAHRNP</sequence>
<dbReference type="SMART" id="SM00360">
    <property type="entry name" value="RRM"/>
    <property type="match status" value="1"/>
</dbReference>
<accession>A0ABD3PDR0</accession>
<protein>
    <recommendedName>
        <fullName evidence="4">RRM domain-containing protein</fullName>
    </recommendedName>
</protein>
<dbReference type="SUPFAM" id="SSF54928">
    <property type="entry name" value="RNA-binding domain, RBD"/>
    <property type="match status" value="1"/>
</dbReference>
<evidence type="ECO:0000313" key="5">
    <source>
        <dbReference type="EMBL" id="KAL3785906.1"/>
    </source>
</evidence>
<dbReference type="InterPro" id="IPR000504">
    <property type="entry name" value="RRM_dom"/>
</dbReference>
<keyword evidence="3" id="KW-0812">Transmembrane</keyword>
<dbReference type="PROSITE" id="PS50102">
    <property type="entry name" value="RRM"/>
    <property type="match status" value="1"/>
</dbReference>
<keyword evidence="3" id="KW-1133">Transmembrane helix</keyword>
<evidence type="ECO:0000259" key="4">
    <source>
        <dbReference type="PROSITE" id="PS50102"/>
    </source>
</evidence>
<reference evidence="5 6" key="1">
    <citation type="journal article" date="2020" name="G3 (Bethesda)">
        <title>Improved Reference Genome for Cyclotella cryptica CCMP332, a Model for Cell Wall Morphogenesis, Salinity Adaptation, and Lipid Production in Diatoms (Bacillariophyta).</title>
        <authorList>
            <person name="Roberts W.R."/>
            <person name="Downey K.M."/>
            <person name="Ruck E.C."/>
            <person name="Traller J.C."/>
            <person name="Alverson A.J."/>
        </authorList>
    </citation>
    <scope>NUCLEOTIDE SEQUENCE [LARGE SCALE GENOMIC DNA]</scope>
    <source>
        <strain evidence="5 6">CCMP332</strain>
    </source>
</reference>
<gene>
    <name evidence="5" type="ORF">HJC23_008101</name>
</gene>
<evidence type="ECO:0000256" key="2">
    <source>
        <dbReference type="SAM" id="MobiDB-lite"/>
    </source>
</evidence>
<name>A0ABD3PDR0_9STRA</name>
<evidence type="ECO:0000313" key="6">
    <source>
        <dbReference type="Proteomes" id="UP001516023"/>
    </source>
</evidence>